<feature type="compositionally biased region" description="Gly residues" evidence="4">
    <location>
        <begin position="586"/>
        <end position="597"/>
    </location>
</feature>
<organismHost>
    <name type="scientific">Rattus</name>
    <name type="common">rats</name>
    <dbReference type="NCBI Taxonomy" id="10114"/>
</organismHost>
<reference evidence="5 6" key="10">
    <citation type="journal article" date="2000" name="Virus Res.">
        <title>Rat cytomegalovirus R89 is a highly conserved gene which expresses a spliced transcript.</title>
        <authorList>
            <person name="Gruijthuijsen Y.K."/>
            <person name="Beuken E."/>
            <person name="Bruggeman C.A."/>
            <person name="Vink C."/>
        </authorList>
    </citation>
    <scope>NUCLEOTIDE SEQUENCE [LARGE SCALE GENOMIC DNA]</scope>
    <source>
        <strain evidence="5 6">Maastricht</strain>
    </source>
</reference>
<dbReference type="GeneID" id="940279"/>
<reference evidence="5 6" key="5">
    <citation type="journal article" date="1998" name="Virology">
        <title>The Maastricht strain and England strain of rat cytomegalovirus represent different betaherpesvirus species rather than strains.</title>
        <authorList>
            <person name="Beisser P.S."/>
            <person name="Kaptein S.J."/>
            <person name="Beuken E."/>
            <person name="Bruggeman C.A."/>
            <person name="Vink C."/>
        </authorList>
    </citation>
    <scope>NUCLEOTIDE SEQUENCE [LARGE SCALE GENOMIC DNA]</scope>
    <source>
        <strain evidence="5 6">Maastricht</strain>
    </source>
</reference>
<reference evidence="5 6" key="1">
    <citation type="journal article" date="1996" name="J. Gen. Virol.">
        <title>Cloning and sequence analysis of the genes encoding DNA polymerase, glycoprotein B, ICP18.5 and major DNA-binding protein of rat cytomegalovirus.</title>
        <authorList>
            <person name="Beuken E."/>
            <person name="Slobbe R."/>
            <person name="Bruggeman C.A."/>
            <person name="Vink C."/>
        </authorList>
    </citation>
    <scope>NUCLEOTIDE SEQUENCE [LARGE SCALE GENOMIC DNA]</scope>
    <source>
        <strain evidence="5 6">Maastricht</strain>
    </source>
</reference>
<reference evidence="5 6" key="7">
    <citation type="journal article" date="1999" name="J. Virol.">
        <title>Deletion of the R78 G protein-coupled receptor gene from rat cytomegalovirus results in an attenuated, syncytium-inducing mutant strain.</title>
        <authorList>
            <person name="Beisser P.S."/>
            <person name="Grauls G."/>
            <person name="Bruggeman C.A."/>
            <person name="Vink C."/>
        </authorList>
    </citation>
    <scope>NUCLEOTIDE SEQUENCE [LARGE SCALE GENOMIC DNA]</scope>
    <source>
        <strain evidence="5 6">Maastricht</strain>
    </source>
</reference>
<dbReference type="GO" id="GO:0042025">
    <property type="term" value="C:host cell nucleus"/>
    <property type="evidence" value="ECO:0007669"/>
    <property type="project" value="InterPro"/>
</dbReference>
<reference evidence="5 6" key="6">
    <citation type="journal article" date="1999" name="J. Gen. Virol.">
        <title>The rat cytomegalovirus R32 gene encodes a virion-associated protein that elicits a strong humoral immune response in infected rats.</title>
        <authorList>
            <person name="Beuken E."/>
            <person name="Grauls G."/>
            <person name="Bruggeman C.A."/>
            <person name="Vink C."/>
        </authorList>
    </citation>
    <scope>NUCLEOTIDE SEQUENCE [LARGE SCALE GENOMIC DNA]</scope>
    <source>
        <strain evidence="5 6">Maastricht</strain>
    </source>
</reference>
<evidence type="ECO:0000256" key="3">
    <source>
        <dbReference type="ARBA" id="ARBA00023125"/>
    </source>
</evidence>
<reference evidence="5 6" key="2">
    <citation type="journal article" date="1996" name="J. Virol.">
        <title>Structure of the rat cytomegalovirus genome termini.</title>
        <authorList>
            <person name="Vink C."/>
            <person name="Beuken E."/>
            <person name="Bruggeman C.A."/>
        </authorList>
    </citation>
    <scope>NUCLEOTIDE SEQUENCE [LARGE SCALE GENOMIC DNA]</scope>
    <source>
        <strain evidence="5 6">Maastricht</strain>
    </source>
</reference>
<dbReference type="Pfam" id="PF00747">
    <property type="entry name" value="Viral_DNA_bp"/>
    <property type="match status" value="1"/>
</dbReference>
<feature type="region of interest" description="Disordered" evidence="4">
    <location>
        <begin position="1207"/>
        <end position="1281"/>
    </location>
</feature>
<dbReference type="KEGG" id="vg:940279"/>
<sequence length="1281" mass="139980">MAEDDLANLAPVAAAAWLYLVRRDREAGEVLSVLSLCDRECPVVVSPLLIDLTVDREFVGTVRTPMSCCDDGVLTRVTSFCPFVFLFYGTEDVLSSVEDHGDVRRLCEESRRRFGVRPFAPRRDREPTDVAALCRRLHLDPERTLGYVACGNGLKEMLYAGQLVPCLEEAVSVQIRSREGFKVPLYPATLFVPDGGRGDESGADASSSFGSSGDEEEEFVKQHGLYVPALSECLYYFVFTSWGQCMRVVDTARLIDAGRRQFVEDSQLKAKLAPFKRYHGYGSQKLSLLERDQLMVMDVVSAELAFSYSSVYFDSYYEPGGAFDFSEWPVVKSAVSHGELVERLRDLQMHLSTHVGALFFANNSVVYQTRIGMLSAAGLGGSGGGGGLGGGGLGGLGGHGGLGGGARGSGGGNVYATRESLLRSVRFVSGLTAMYEEALSDSKRPVPFEGTFARDDAYGPCHLAYFCGTCPQLVSSVVWYFNRMGVYSTGVSGDHAVYQHVVHSVGNLCEACGGRCCHTCYATPFVRMHTRWPQIPKAVKKEPTVATLVARPFADVGILGNFGRRFGPEPRDNGDAARSEDPGKAGVPGSGVAGAHGGPVPATSLPASGVGGGPGAGGGPGGVGGGATIDRMKHLNQVLDYCKKNSLIDPSTGEDVFVARSKREFVSVIGNLNRVIDESVFRLAAEVRAAGQGPDEIAGCTQFFNLDLNPFTQSFSPLLAYQYYRVVFAILQNLALINASGYVVDNPLTVPQVSRWVNQHFQVIAGAFAATPLKKGFLHLRDTKILKSMEFELLMDFRAFASAGCYVKKSASIKACKMSVRSLVSCRIKNRAVCRSLRGPAATFYKRHAQRKLPIQGGLAFLLYRCHDRMFPNCEYTCLNFWHRVFQNSLPDSVDIGDREEFDALVRFLLAATNEYDENDVIETPPDCIANYVEYRFHNRFLGIFGLRDYLSTIQALGTRLVVQNRMHCPYLLSGPPKFGSVAEYTLEFKKMKLEGVPAPKAAVVRRESALRTVFDTRSLITVSFSLEKFTGGMGTRDIFQFGQVAYYVGSGVERSLSTISAGAQDFRGLRQRSLLVTRLVDLLVGRSWRDSVTYDSDVVRSRVLAALDGSDPFDPDVEATVIAEIMAGRDGEVPEVDDVSFFVDDQEHVAALLREKILALVARGVVDFSAANLREVLTRGSGGTSSSTGRRRPPVLRPVLGRGRVRLRRGRRRPLGQQRRRAVRRPRRGGGGGPGVRAGRTDDFSAVISSRGEADDAPLPQPAQRRRGRRDLPQKRGRSK</sequence>
<evidence type="ECO:0000313" key="6">
    <source>
        <dbReference type="Proteomes" id="UP000008288"/>
    </source>
</evidence>
<evidence type="ECO:0000256" key="4">
    <source>
        <dbReference type="SAM" id="MobiDB-lite"/>
    </source>
</evidence>
<evidence type="ECO:0000256" key="1">
    <source>
        <dbReference type="ARBA" id="ARBA00022562"/>
    </source>
</evidence>
<gene>
    <name evidence="5" type="primary">R57</name>
</gene>
<keyword evidence="1" id="KW-1048">Host nucleus</keyword>
<keyword evidence="2" id="KW-0235">DNA replication</keyword>
<evidence type="ECO:0000313" key="5">
    <source>
        <dbReference type="EMBL" id="AAC56430.1"/>
    </source>
</evidence>
<dbReference type="GO" id="GO:0003697">
    <property type="term" value="F:single-stranded DNA binding"/>
    <property type="evidence" value="ECO:0007669"/>
    <property type="project" value="InterPro"/>
</dbReference>
<dbReference type="HAMAP" id="MF_04007">
    <property type="entry name" value="HSV_DNBI"/>
    <property type="match status" value="1"/>
</dbReference>
<feature type="region of interest" description="Disordered" evidence="4">
    <location>
        <begin position="564"/>
        <end position="624"/>
    </location>
</feature>
<feature type="compositionally biased region" description="Basic and acidic residues" evidence="4">
    <location>
        <begin position="566"/>
        <end position="583"/>
    </location>
</feature>
<dbReference type="InterPro" id="IPR035989">
    <property type="entry name" value="DBP_sf"/>
</dbReference>
<proteinExistence type="inferred from homology"/>
<dbReference type="Gene3D" id="1.20.190.40">
    <property type="entry name" value="Viral ssDNA binding protein, head domain"/>
    <property type="match status" value="1"/>
</dbReference>
<reference evidence="5 6" key="8">
    <citation type="journal article" date="2000" name="J. Virol.">
        <title>The r144 major histocompatibility complex class I-like gene of rat cytomegalovirus is dispensable for both acute and long-term infection in the immunocompromised host.</title>
        <authorList>
            <person name="Beisser P.S."/>
            <person name="Kloover J.S."/>
            <person name="Grauls G.E."/>
            <person name="Blok M.J."/>
            <person name="Bruggeman C.A."/>
            <person name="Vink C."/>
        </authorList>
    </citation>
    <scope>NUCLEOTIDE SEQUENCE [LARGE SCALE GENOMIC DNA]</scope>
    <source>
        <strain evidence="5 6">Maastricht</strain>
    </source>
</reference>
<evidence type="ECO:0000256" key="2">
    <source>
        <dbReference type="ARBA" id="ARBA00022705"/>
    </source>
</evidence>
<feature type="compositionally biased region" description="Basic residues" evidence="4">
    <location>
        <begin position="1207"/>
        <end position="1229"/>
    </location>
</feature>
<dbReference type="EMBL" id="AF232689">
    <property type="protein sequence ID" value="AAC56430.1"/>
    <property type="molecule type" value="Genomic_DNA"/>
</dbReference>
<dbReference type="Proteomes" id="UP000008288">
    <property type="component" value="Segment"/>
</dbReference>
<feature type="compositionally biased region" description="Gly residues" evidence="4">
    <location>
        <begin position="609"/>
        <end position="624"/>
    </location>
</feature>
<dbReference type="InterPro" id="IPR000635">
    <property type="entry name" value="Viral_ssDNA-bd"/>
</dbReference>
<feature type="compositionally biased region" description="Basic residues" evidence="4">
    <location>
        <begin position="1265"/>
        <end position="1281"/>
    </location>
</feature>
<reference evidence="5 6" key="3">
    <citation type="journal article" date="1997" name="J. Gen. Virol.">
        <title>Cloning and functional characterization of the origin of lytic-phase DNA replication of rat cytomegalovirus.</title>
        <authorList>
            <person name="Vink C."/>
            <person name="Beuken E."/>
            <person name="Bruggeman C.A."/>
        </authorList>
    </citation>
    <scope>NUCLEOTIDE SEQUENCE [LARGE SCALE GENOMIC DNA]</scope>
    <source>
        <strain evidence="5 6">Maastricht</strain>
    </source>
</reference>
<dbReference type="GO" id="GO:0006260">
    <property type="term" value="P:DNA replication"/>
    <property type="evidence" value="ECO:0007669"/>
    <property type="project" value="UniProtKB-KW"/>
</dbReference>
<reference evidence="5 6" key="9">
    <citation type="journal article" date="2000" name="J. Virol.">
        <title>Complete DNA sequence of the rat cytomegalovirus genome.</title>
        <authorList>
            <person name="Vink C."/>
            <person name="Beuken E."/>
            <person name="Bruggeman C.A."/>
        </authorList>
    </citation>
    <scope>NUCLEOTIDE SEQUENCE [LARGE SCALE GENOMIC DNA]</scope>
    <source>
        <strain evidence="5 6">Maastricht</strain>
    </source>
</reference>
<dbReference type="SUPFAM" id="SSF118208">
    <property type="entry name" value="Viral ssDNA binding protein"/>
    <property type="match status" value="1"/>
</dbReference>
<organism evidence="5 6">
    <name type="scientific">Rat cytomegalovirus (strain Maastricht)</name>
    <dbReference type="NCBI Taxonomy" id="79700"/>
    <lineage>
        <taxon>Viruses</taxon>
        <taxon>Duplodnaviria</taxon>
        <taxon>Heunggongvirae</taxon>
        <taxon>Peploviricota</taxon>
        <taxon>Herviviricetes</taxon>
        <taxon>Herpesvirales</taxon>
        <taxon>Orthoherpesviridae</taxon>
        <taxon>Betaherpesvirinae</taxon>
        <taxon>Muromegalovirus</taxon>
        <taxon>Muromegalovirus muridbeta2</taxon>
        <taxon>Murid betaherpesvirus 2</taxon>
    </lineage>
</organism>
<keyword evidence="3" id="KW-0238">DNA-binding</keyword>
<protein>
    <submittedName>
        <fullName evidence="5">PR57</fullName>
    </submittedName>
</protein>
<feature type="region of interest" description="Disordered" evidence="4">
    <location>
        <begin position="1179"/>
        <end position="1198"/>
    </location>
</feature>
<dbReference type="InterPro" id="IPR043031">
    <property type="entry name" value="Viral_ssDBP_head"/>
</dbReference>
<keyword evidence="6" id="KW-1185">Reference proteome</keyword>
<reference evidence="5 6" key="4">
    <citation type="journal article" date="1998" name="J. Virol.">
        <title>The R33 G protein-coupled receptor gene of rat cytomegalovirus plays an essential role in the pathogenesis of viral infection.</title>
        <authorList>
            <person name="Beisser P.S."/>
            <person name="Vink C."/>
            <person name="Van Dam J.G."/>
            <person name="Grauls G."/>
            <person name="Vanherle S.J."/>
            <person name="Bruggeman C.A."/>
        </authorList>
    </citation>
    <scope>NUCLEOTIDE SEQUENCE [LARGE SCALE GENOMIC DNA]</scope>
    <source>
        <strain evidence="5 6">Maastricht</strain>
    </source>
</reference>
<accession>Q85425</accession>
<name>Q85425_RCMVM</name>
<dbReference type="RefSeq" id="NP_064163.1">
    <property type="nucleotide sequence ID" value="NC_002512.2"/>
</dbReference>